<evidence type="ECO:0000313" key="2">
    <source>
        <dbReference type="EMBL" id="KGH47582.1"/>
    </source>
</evidence>
<protein>
    <submittedName>
        <fullName evidence="2">Uncharacterized protein</fullName>
    </submittedName>
</protein>
<feature type="transmembrane region" description="Helical" evidence="1">
    <location>
        <begin position="116"/>
        <end position="141"/>
    </location>
</feature>
<keyword evidence="1" id="KW-1133">Transmembrane helix</keyword>
<keyword evidence="1" id="KW-0812">Transmembrane</keyword>
<accession>A0A098YAS3</accession>
<dbReference type="EMBL" id="JPMX01000021">
    <property type="protein sequence ID" value="KGH47582.1"/>
    <property type="molecule type" value="Genomic_DNA"/>
</dbReference>
<dbReference type="AlphaFoldDB" id="A0A098YAS3"/>
<organism evidence="2 3">
    <name type="scientific">Modestobacter caceresii</name>
    <dbReference type="NCBI Taxonomy" id="1522368"/>
    <lineage>
        <taxon>Bacteria</taxon>
        <taxon>Bacillati</taxon>
        <taxon>Actinomycetota</taxon>
        <taxon>Actinomycetes</taxon>
        <taxon>Geodermatophilales</taxon>
        <taxon>Geodermatophilaceae</taxon>
        <taxon>Modestobacter</taxon>
    </lineage>
</organism>
<sequence>MTAPGDGSGHSTTGTLATALRLLRRHAPAAFLASVLATAVNTVPDVLRQVLVWDDPRLWAALAVDVVGFLTALVAQLWVTGALAGLLDRGRLTLAGALRRGTGLAVRAVRRAPGTVLAGVVTGGAVSALLTLPASIAALGAGRVLGPLDSPDVGAFAVATVSDVVASAATLPYLAFVLVSVATGFRAGRAGTSRA</sequence>
<keyword evidence="1" id="KW-0472">Membrane</keyword>
<dbReference type="RefSeq" id="WP_036334511.1">
    <property type="nucleotide sequence ID" value="NZ_JPMX01000021.1"/>
</dbReference>
<name>A0A098YAS3_9ACTN</name>
<evidence type="ECO:0000256" key="1">
    <source>
        <dbReference type="SAM" id="Phobius"/>
    </source>
</evidence>
<keyword evidence="3" id="KW-1185">Reference proteome</keyword>
<evidence type="ECO:0000313" key="3">
    <source>
        <dbReference type="Proteomes" id="UP000029713"/>
    </source>
</evidence>
<feature type="transmembrane region" description="Helical" evidence="1">
    <location>
        <begin position="153"/>
        <end position="179"/>
    </location>
</feature>
<dbReference type="OrthoDB" id="5196333at2"/>
<reference evidence="2 3" key="1">
    <citation type="submission" date="2014-07" db="EMBL/GenBank/DDBJ databases">
        <title>Biosystematic studies on Modestobacter strains isolated from extreme hyper-arid desert soil and from historic building.</title>
        <authorList>
            <person name="Bukarasam K."/>
            <person name="Bull A."/>
            <person name="Girard G."/>
            <person name="van Wezel G."/>
            <person name="Goodfellow M."/>
        </authorList>
    </citation>
    <scope>NUCLEOTIDE SEQUENCE [LARGE SCALE GENOMIC DNA]</scope>
    <source>
        <strain evidence="2 3">KNN45-2b</strain>
    </source>
</reference>
<comment type="caution">
    <text evidence="2">The sequence shown here is derived from an EMBL/GenBank/DDBJ whole genome shotgun (WGS) entry which is preliminary data.</text>
</comment>
<feature type="transmembrane region" description="Helical" evidence="1">
    <location>
        <begin position="59"/>
        <end position="87"/>
    </location>
</feature>
<proteinExistence type="predicted"/>
<dbReference type="Proteomes" id="UP000029713">
    <property type="component" value="Unassembled WGS sequence"/>
</dbReference>
<gene>
    <name evidence="2" type="ORF">IN07_06785</name>
</gene>